<evidence type="ECO:0000313" key="1">
    <source>
        <dbReference type="EMBL" id="MEV0707731.1"/>
    </source>
</evidence>
<accession>A0ABV3FRD8</accession>
<keyword evidence="2" id="KW-1185">Reference proteome</keyword>
<sequence>MLDRRRATAGTTGLRPYGYYDDREFVSEVSWKGALEAFVEGNTITWSSAATKSASST</sequence>
<gene>
    <name evidence="1" type="ORF">AB0I48_09225</name>
</gene>
<comment type="caution">
    <text evidence="1">The sequence shown here is derived from an EMBL/GenBank/DDBJ whole genome shotgun (WGS) entry which is preliminary data.</text>
</comment>
<dbReference type="Proteomes" id="UP001551695">
    <property type="component" value="Unassembled WGS sequence"/>
</dbReference>
<reference evidence="1 2" key="1">
    <citation type="submission" date="2024-06" db="EMBL/GenBank/DDBJ databases">
        <title>The Natural Products Discovery Center: Release of the First 8490 Sequenced Strains for Exploring Actinobacteria Biosynthetic Diversity.</title>
        <authorList>
            <person name="Kalkreuter E."/>
            <person name="Kautsar S.A."/>
            <person name="Yang D."/>
            <person name="Bader C.D."/>
            <person name="Teijaro C.N."/>
            <person name="Fluegel L."/>
            <person name="Davis C.M."/>
            <person name="Simpson J.R."/>
            <person name="Lauterbach L."/>
            <person name="Steele A.D."/>
            <person name="Gui C."/>
            <person name="Meng S."/>
            <person name="Li G."/>
            <person name="Viehrig K."/>
            <person name="Ye F."/>
            <person name="Su P."/>
            <person name="Kiefer A.F."/>
            <person name="Nichols A."/>
            <person name="Cepeda A.J."/>
            <person name="Yan W."/>
            <person name="Fan B."/>
            <person name="Jiang Y."/>
            <person name="Adhikari A."/>
            <person name="Zheng C.-J."/>
            <person name="Schuster L."/>
            <person name="Cowan T.M."/>
            <person name="Smanski M.J."/>
            <person name="Chevrette M.G."/>
            <person name="De Carvalho L.P.S."/>
            <person name="Shen B."/>
        </authorList>
    </citation>
    <scope>NUCLEOTIDE SEQUENCE [LARGE SCALE GENOMIC DNA]</scope>
    <source>
        <strain evidence="1 2">NPDC050403</strain>
    </source>
</reference>
<organism evidence="1 2">
    <name type="scientific">Nocardia aurea</name>
    <dbReference type="NCBI Taxonomy" id="2144174"/>
    <lineage>
        <taxon>Bacteria</taxon>
        <taxon>Bacillati</taxon>
        <taxon>Actinomycetota</taxon>
        <taxon>Actinomycetes</taxon>
        <taxon>Mycobacteriales</taxon>
        <taxon>Nocardiaceae</taxon>
        <taxon>Nocardia</taxon>
    </lineage>
</organism>
<name>A0ABV3FRD8_9NOCA</name>
<evidence type="ECO:0000313" key="2">
    <source>
        <dbReference type="Proteomes" id="UP001551695"/>
    </source>
</evidence>
<protein>
    <submittedName>
        <fullName evidence="1">Uncharacterized protein</fullName>
    </submittedName>
</protein>
<dbReference type="EMBL" id="JBFAKC010000004">
    <property type="protein sequence ID" value="MEV0707731.1"/>
    <property type="molecule type" value="Genomic_DNA"/>
</dbReference>
<dbReference type="RefSeq" id="WP_357781751.1">
    <property type="nucleotide sequence ID" value="NZ_JBFAKC010000004.1"/>
</dbReference>
<proteinExistence type="predicted"/>